<dbReference type="InterPro" id="IPR042099">
    <property type="entry name" value="ANL_N_sf"/>
</dbReference>
<protein>
    <submittedName>
        <fullName evidence="2">Bifunctional protein Aas</fullName>
    </submittedName>
</protein>
<dbReference type="PANTHER" id="PTHR43767">
    <property type="entry name" value="LONG-CHAIN-FATTY-ACID--COA LIGASE"/>
    <property type="match status" value="1"/>
</dbReference>
<proteinExistence type="predicted"/>
<dbReference type="RefSeq" id="WP_136081406.1">
    <property type="nucleotide sequence ID" value="NZ_CAAHFG010000003.1"/>
</dbReference>
<sequence>MNTNEQTDRYLPLQFIKTARNNFKKPAIADTTGKDLTFGKALIASILLGNELKRMTEGEEMIGVLLPSTVGGALTNIAIPLIGKVAVNLNFTASADAFNSSIEQCNLKTVITARPFAEKIAAKCPVPENAVFIEDILEGISSGAKIKALLKALLLPASMLYSAKGTTPDDLATIIFSSGSTGDPKGIMLSHQNILSNIESFQKVLNFDGNDRLCAVLPFFHSFGFTATLWAPLVTGFQACYHPNPIEGAAVAQLVRERKLTMLFATPTFLLTYMAKAKEDDFRSLRLIVTGAEKLKKKLADKFEARFGIRPMEGYGATECSPVIATNVADSVVGGVVKVGCKDGSVGRPVPGVAVKVVHPETREQLGENEEGLLLVKGPNVMRGYLGQPEKTAKVIQDGWYTTGDIARVDPDGFIFLLDRLMRYSKIGGEMVPHLALEEELLQGLGAVNQILFVTAAPDERKGEQLVVLFTPEVGDPEKLHAIVKESSLPNLWHPRKDNFFQIEEMPALGSGKLDLKQLKVMATELVEAKA</sequence>
<feature type="domain" description="AMP-dependent synthetase/ligase" evidence="1">
    <location>
        <begin position="18"/>
        <end position="386"/>
    </location>
</feature>
<dbReference type="SUPFAM" id="SSF56801">
    <property type="entry name" value="Acetyl-CoA synthetase-like"/>
    <property type="match status" value="1"/>
</dbReference>
<gene>
    <name evidence="2" type="primary">aas_2</name>
    <name evidence="2" type="ORF">PDESU_04425</name>
</gene>
<dbReference type="AlphaFoldDB" id="A0A6C2U6Y7"/>
<reference evidence="2 3" key="1">
    <citation type="submission" date="2019-04" db="EMBL/GenBank/DDBJ databases">
        <authorList>
            <person name="Van Vliet M D."/>
        </authorList>
    </citation>
    <scope>NUCLEOTIDE SEQUENCE [LARGE SCALE GENOMIC DNA]</scope>
    <source>
        <strain evidence="2 3">F1</strain>
    </source>
</reference>
<dbReference type="EMBL" id="CAAHFG010000003">
    <property type="protein sequence ID" value="VGO15838.1"/>
    <property type="molecule type" value="Genomic_DNA"/>
</dbReference>
<dbReference type="PROSITE" id="PS00455">
    <property type="entry name" value="AMP_BINDING"/>
    <property type="match status" value="1"/>
</dbReference>
<name>A0A6C2U6Y7_PONDE</name>
<dbReference type="InterPro" id="IPR020845">
    <property type="entry name" value="AMP-binding_CS"/>
</dbReference>
<dbReference type="PANTHER" id="PTHR43767:SF10">
    <property type="entry name" value="SURFACTIN SYNTHASE SUBUNIT 1"/>
    <property type="match status" value="1"/>
</dbReference>
<dbReference type="InterPro" id="IPR000873">
    <property type="entry name" value="AMP-dep_synth/lig_dom"/>
</dbReference>
<dbReference type="Pfam" id="PF00501">
    <property type="entry name" value="AMP-binding"/>
    <property type="match status" value="1"/>
</dbReference>
<organism evidence="2 3">
    <name type="scientific">Pontiella desulfatans</name>
    <dbReference type="NCBI Taxonomy" id="2750659"/>
    <lineage>
        <taxon>Bacteria</taxon>
        <taxon>Pseudomonadati</taxon>
        <taxon>Kiritimatiellota</taxon>
        <taxon>Kiritimatiellia</taxon>
        <taxon>Kiritimatiellales</taxon>
        <taxon>Pontiellaceae</taxon>
        <taxon>Pontiella</taxon>
    </lineage>
</organism>
<dbReference type="Proteomes" id="UP000366872">
    <property type="component" value="Unassembled WGS sequence"/>
</dbReference>
<accession>A0A6C2U6Y7</accession>
<evidence type="ECO:0000313" key="3">
    <source>
        <dbReference type="Proteomes" id="UP000366872"/>
    </source>
</evidence>
<evidence type="ECO:0000313" key="2">
    <source>
        <dbReference type="EMBL" id="VGO15838.1"/>
    </source>
</evidence>
<keyword evidence="3" id="KW-1185">Reference proteome</keyword>
<dbReference type="Gene3D" id="3.40.50.12780">
    <property type="entry name" value="N-terminal domain of ligase-like"/>
    <property type="match status" value="1"/>
</dbReference>
<dbReference type="InterPro" id="IPR050237">
    <property type="entry name" value="ATP-dep_AMP-bd_enzyme"/>
</dbReference>
<dbReference type="Gene3D" id="3.30.300.30">
    <property type="match status" value="1"/>
</dbReference>
<evidence type="ECO:0000259" key="1">
    <source>
        <dbReference type="Pfam" id="PF00501"/>
    </source>
</evidence>
<dbReference type="InterPro" id="IPR045851">
    <property type="entry name" value="AMP-bd_C_sf"/>
</dbReference>